<name>A0AA90UH93_9BACT</name>
<proteinExistence type="predicted"/>
<gene>
    <name evidence="2" type="ORF">F7D95_12935</name>
</gene>
<dbReference type="AlphaFoldDB" id="A0AA90UH93"/>
<feature type="chain" id="PRO_5041707221" evidence="1">
    <location>
        <begin position="21"/>
        <end position="164"/>
    </location>
</feature>
<feature type="signal peptide" evidence="1">
    <location>
        <begin position="1"/>
        <end position="20"/>
    </location>
</feature>
<comment type="caution">
    <text evidence="2">The sequence shown here is derived from an EMBL/GenBank/DDBJ whole genome shotgun (WGS) entry which is preliminary data.</text>
</comment>
<organism evidence="2 3">
    <name type="scientific">Segatella copri</name>
    <dbReference type="NCBI Taxonomy" id="165179"/>
    <lineage>
        <taxon>Bacteria</taxon>
        <taxon>Pseudomonadati</taxon>
        <taxon>Bacteroidota</taxon>
        <taxon>Bacteroidia</taxon>
        <taxon>Bacteroidales</taxon>
        <taxon>Prevotellaceae</taxon>
        <taxon>Segatella</taxon>
    </lineage>
</organism>
<dbReference type="EMBL" id="VZCW01000329">
    <property type="protein sequence ID" value="MQN13675.1"/>
    <property type="molecule type" value="Genomic_DNA"/>
</dbReference>
<dbReference type="RefSeq" id="WP_153129175.1">
    <property type="nucleotide sequence ID" value="NZ_VZCW01000329.1"/>
</dbReference>
<protein>
    <submittedName>
        <fullName evidence="2">Uncharacterized protein</fullName>
    </submittedName>
</protein>
<evidence type="ECO:0000313" key="3">
    <source>
        <dbReference type="Proteomes" id="UP000442105"/>
    </source>
</evidence>
<dbReference type="Proteomes" id="UP000442105">
    <property type="component" value="Unassembled WGS sequence"/>
</dbReference>
<sequence length="164" mass="18909">MKKKIFMILLLLLPYCTLIAQNTIVVRKQDNLKRGKSSSNVRASNKANYPYSIPLQGKEGFMGNFNTRLESITLYNDMTIVMLTIKDSWGNNLVSSNKTAYIEDVDTKRKYFIQDSDIGIGKHQAQPHGNDWTYSETYPALPRTTRYINVFNGKVLSLKKYKLW</sequence>
<accession>A0AA90UH93</accession>
<evidence type="ECO:0000256" key="1">
    <source>
        <dbReference type="SAM" id="SignalP"/>
    </source>
</evidence>
<evidence type="ECO:0000313" key="2">
    <source>
        <dbReference type="EMBL" id="MQN13675.1"/>
    </source>
</evidence>
<reference evidence="3" key="1">
    <citation type="submission" date="2019-09" db="EMBL/GenBank/DDBJ databases">
        <title>Distinct polysaccharide growth profiles of human intestinal Prevotella copri isolates.</title>
        <authorList>
            <person name="Fehlner-Peach H."/>
            <person name="Magnabosco C."/>
            <person name="Raghavan V."/>
            <person name="Scher J.U."/>
            <person name="Tett A."/>
            <person name="Cox L.M."/>
            <person name="Gottsegen C."/>
            <person name="Watters A."/>
            <person name="Wiltshire- Gordon J.D."/>
            <person name="Segata N."/>
            <person name="Bonneau R."/>
            <person name="Littman D.R."/>
        </authorList>
    </citation>
    <scope>NUCLEOTIDE SEQUENCE [LARGE SCALE GENOMIC DNA]</scope>
    <source>
        <strain evidence="3">iAQ1179</strain>
    </source>
</reference>
<keyword evidence="1" id="KW-0732">Signal</keyword>